<reference evidence="2" key="1">
    <citation type="submission" date="2018-07" db="EMBL/GenBank/DDBJ databases">
        <title>Genome assembly of strain Ka43.</title>
        <authorList>
            <person name="Kukolya J."/>
            <person name="Nagy I."/>
            <person name="Horvath B."/>
            <person name="Toth A."/>
        </authorList>
    </citation>
    <scope>NUCLEOTIDE SEQUENCE</scope>
    <source>
        <strain evidence="2">KB43</strain>
    </source>
</reference>
<dbReference type="RefSeq" id="WP_193906561.1">
    <property type="nucleotide sequence ID" value="NZ_PRDL01000001.1"/>
</dbReference>
<dbReference type="Pfam" id="PF01494">
    <property type="entry name" value="FAD_binding_3"/>
    <property type="match status" value="1"/>
</dbReference>
<sequence>MTNARITTDVLIIGAGPSGSIAAANLHRLGHQVLVLERETFPRFSIGESLLPHCMSFIEEAGLLPAVKACDFQFKNGAAFRREDVYTWFDFEDKFSPGPGTTFQVERATFDKALADGAAEQGVEIRYRHTITAVDTSGELALVSYVDGDGNSGEVACKFVLDASGFGRVLPRLLDLEAPSDFPVRQAVFTHIRDNILPAEFDRNKILITVHPQEKDIWFWLIPFSDGRCSMGVVGTQEKLARHKSDNLIAQLQAFVAEAPELAHLLRNAEYCFPSREIVGYAAKVKQLAGDKFALLGNAGEFLDPVFSSGVTIAMRSASTASKVLDRQLRGETVDWQSEYAQPLRRGIDTFRVFVEAWYDGRFQDIIFYPDPSANVRRMISSILAGYAWDTDNPYVAEPVRRMNALADFCRQPGTVA</sequence>
<evidence type="ECO:0000313" key="3">
    <source>
        <dbReference type="Proteomes" id="UP000652567"/>
    </source>
</evidence>
<dbReference type="InterPro" id="IPR050816">
    <property type="entry name" value="Flavin-dep_Halogenase_NPB"/>
</dbReference>
<dbReference type="InterPro" id="IPR002938">
    <property type="entry name" value="FAD-bd"/>
</dbReference>
<proteinExistence type="predicted"/>
<dbReference type="SUPFAM" id="SSF51905">
    <property type="entry name" value="FAD/NAD(P)-binding domain"/>
    <property type="match status" value="1"/>
</dbReference>
<organism evidence="2 3">
    <name type="scientific">Cellvibrio polysaccharolyticus</name>
    <dbReference type="NCBI Taxonomy" id="2082724"/>
    <lineage>
        <taxon>Bacteria</taxon>
        <taxon>Pseudomonadati</taxon>
        <taxon>Pseudomonadota</taxon>
        <taxon>Gammaproteobacteria</taxon>
        <taxon>Cellvibrionales</taxon>
        <taxon>Cellvibrionaceae</taxon>
        <taxon>Cellvibrio</taxon>
    </lineage>
</organism>
<dbReference type="Gene3D" id="3.50.50.60">
    <property type="entry name" value="FAD/NAD(P)-binding domain"/>
    <property type="match status" value="1"/>
</dbReference>
<name>A0A928V3G6_9GAMM</name>
<dbReference type="InterPro" id="IPR036188">
    <property type="entry name" value="FAD/NAD-bd_sf"/>
</dbReference>
<accession>A0A928V3G6</accession>
<protein>
    <submittedName>
        <fullName evidence="2">NAD(P)/FAD-dependent oxidoreductase</fullName>
    </submittedName>
</protein>
<keyword evidence="3" id="KW-1185">Reference proteome</keyword>
<dbReference type="AlphaFoldDB" id="A0A928V3G6"/>
<gene>
    <name evidence="2" type="ORF">C4F51_01575</name>
</gene>
<dbReference type="GO" id="GO:0071949">
    <property type="term" value="F:FAD binding"/>
    <property type="evidence" value="ECO:0007669"/>
    <property type="project" value="InterPro"/>
</dbReference>
<evidence type="ECO:0000313" key="2">
    <source>
        <dbReference type="EMBL" id="MBE8715877.1"/>
    </source>
</evidence>
<feature type="domain" description="FAD-binding" evidence="1">
    <location>
        <begin position="8"/>
        <end position="336"/>
    </location>
</feature>
<dbReference type="EMBL" id="PRDL01000001">
    <property type="protein sequence ID" value="MBE8715877.1"/>
    <property type="molecule type" value="Genomic_DNA"/>
</dbReference>
<dbReference type="PANTHER" id="PTHR43747:SF1">
    <property type="entry name" value="SLR1998 PROTEIN"/>
    <property type="match status" value="1"/>
</dbReference>
<dbReference type="PRINTS" id="PR00420">
    <property type="entry name" value="RNGMNOXGNASE"/>
</dbReference>
<comment type="caution">
    <text evidence="2">The sequence shown here is derived from an EMBL/GenBank/DDBJ whole genome shotgun (WGS) entry which is preliminary data.</text>
</comment>
<dbReference type="PANTHER" id="PTHR43747">
    <property type="entry name" value="FAD-BINDING PROTEIN"/>
    <property type="match status" value="1"/>
</dbReference>
<dbReference type="Proteomes" id="UP000652567">
    <property type="component" value="Unassembled WGS sequence"/>
</dbReference>
<evidence type="ECO:0000259" key="1">
    <source>
        <dbReference type="Pfam" id="PF01494"/>
    </source>
</evidence>